<evidence type="ECO:0000256" key="7">
    <source>
        <dbReference type="ARBA" id="ARBA00022729"/>
    </source>
</evidence>
<dbReference type="Proteomes" id="UP000255108">
    <property type="component" value="Unassembled WGS sequence"/>
</dbReference>
<dbReference type="Proteomes" id="UP000295794">
    <property type="component" value="Unassembled WGS sequence"/>
</dbReference>
<evidence type="ECO:0000313" key="22">
    <source>
        <dbReference type="Proteomes" id="UP000295794"/>
    </source>
</evidence>
<gene>
    <name evidence="19" type="primary">kpsD_2</name>
    <name evidence="20" type="ORF">EV682_104190</name>
    <name evidence="19" type="ORF">NCTC11159_04096</name>
</gene>
<dbReference type="RefSeq" id="WP_115229644.1">
    <property type="nucleotide sequence ID" value="NZ_CAWOLO010000004.1"/>
</dbReference>
<evidence type="ECO:0000259" key="16">
    <source>
        <dbReference type="Pfam" id="PF02563"/>
    </source>
</evidence>
<evidence type="ECO:0000256" key="11">
    <source>
        <dbReference type="ARBA" id="ARBA00023136"/>
    </source>
</evidence>
<evidence type="ECO:0000256" key="2">
    <source>
        <dbReference type="ARBA" id="ARBA00009450"/>
    </source>
</evidence>
<reference evidence="20 22" key="2">
    <citation type="submission" date="2019-03" db="EMBL/GenBank/DDBJ databases">
        <title>Genomic Encyclopedia of Type Strains, Phase IV (KMG-IV): sequencing the most valuable type-strain genomes for metagenomic binning, comparative biology and taxonomic classification.</title>
        <authorList>
            <person name="Goeker M."/>
        </authorList>
    </citation>
    <scope>NUCLEOTIDE SEQUENCE [LARGE SCALE GENOMIC DNA]</scope>
    <source>
        <strain evidence="20 22">DSM 3764</strain>
    </source>
</reference>
<dbReference type="InterPro" id="IPR054765">
    <property type="entry name" value="SLBB_dom"/>
</dbReference>
<dbReference type="Pfam" id="PF02563">
    <property type="entry name" value="Poly_export"/>
    <property type="match status" value="1"/>
</dbReference>
<comment type="similarity">
    <text evidence="2">Belongs to the BexD/CtrA/VexA family.</text>
</comment>
<evidence type="ECO:0000256" key="13">
    <source>
        <dbReference type="ARBA" id="ARBA00023237"/>
    </source>
</evidence>
<dbReference type="GO" id="GO:0015159">
    <property type="term" value="F:polysaccharide transmembrane transporter activity"/>
    <property type="evidence" value="ECO:0007669"/>
    <property type="project" value="InterPro"/>
</dbReference>
<dbReference type="OrthoDB" id="9815244at2"/>
<feature type="signal peptide" evidence="15">
    <location>
        <begin position="1"/>
        <end position="21"/>
    </location>
</feature>
<evidence type="ECO:0000259" key="17">
    <source>
        <dbReference type="Pfam" id="PF10531"/>
    </source>
</evidence>
<dbReference type="GO" id="GO:0006811">
    <property type="term" value="P:monoatomic ion transport"/>
    <property type="evidence" value="ECO:0007669"/>
    <property type="project" value="UniProtKB-KW"/>
</dbReference>
<keyword evidence="3" id="KW-0813">Transport</keyword>
<comment type="subcellular location">
    <subcellularLocation>
        <location evidence="1">Cell outer membrane</location>
        <topology evidence="1">Multi-pass membrane protein</topology>
    </subcellularLocation>
</comment>
<dbReference type="Gene3D" id="3.30.1950.10">
    <property type="entry name" value="wza like domain"/>
    <property type="match status" value="1"/>
</dbReference>
<dbReference type="InterPro" id="IPR003715">
    <property type="entry name" value="Poly_export_N"/>
</dbReference>
<dbReference type="InterPro" id="IPR019554">
    <property type="entry name" value="Soluble_ligand-bd"/>
</dbReference>
<keyword evidence="12" id="KW-0564">Palmitate</keyword>
<keyword evidence="5" id="KW-0762">Sugar transport</keyword>
<evidence type="ECO:0000256" key="15">
    <source>
        <dbReference type="SAM" id="SignalP"/>
    </source>
</evidence>
<feature type="chain" id="PRO_5016631649" evidence="15">
    <location>
        <begin position="22"/>
        <end position="261"/>
    </location>
</feature>
<evidence type="ECO:0000256" key="6">
    <source>
        <dbReference type="ARBA" id="ARBA00022692"/>
    </source>
</evidence>
<feature type="domain" description="SLBB" evidence="18">
    <location>
        <begin position="104"/>
        <end position="181"/>
    </location>
</feature>
<keyword evidence="7 15" id="KW-0732">Signal</keyword>
<name>A0A377SU20_9NEIS</name>
<keyword evidence="4" id="KW-1134">Transmembrane beta strand</keyword>
<accession>A0A377SU20</accession>
<keyword evidence="14" id="KW-0449">Lipoprotein</keyword>
<dbReference type="GO" id="GO:0009279">
    <property type="term" value="C:cell outer membrane"/>
    <property type="evidence" value="ECO:0007669"/>
    <property type="project" value="UniProtKB-SubCell"/>
</dbReference>
<organism evidence="19 21">
    <name type="scientific">Iodobacter fluviatilis</name>
    <dbReference type="NCBI Taxonomy" id="537"/>
    <lineage>
        <taxon>Bacteria</taxon>
        <taxon>Pseudomonadati</taxon>
        <taxon>Pseudomonadota</taxon>
        <taxon>Betaproteobacteria</taxon>
        <taxon>Neisseriales</taxon>
        <taxon>Chitinibacteraceae</taxon>
        <taxon>Iodobacter</taxon>
    </lineage>
</organism>
<dbReference type="Pfam" id="PF22461">
    <property type="entry name" value="SLBB_2"/>
    <property type="match status" value="1"/>
</dbReference>
<evidence type="ECO:0000256" key="10">
    <source>
        <dbReference type="ARBA" id="ARBA00023114"/>
    </source>
</evidence>
<evidence type="ECO:0000313" key="20">
    <source>
        <dbReference type="EMBL" id="TCU88020.1"/>
    </source>
</evidence>
<evidence type="ECO:0000256" key="8">
    <source>
        <dbReference type="ARBA" id="ARBA00023047"/>
    </source>
</evidence>
<evidence type="ECO:0000256" key="12">
    <source>
        <dbReference type="ARBA" id="ARBA00023139"/>
    </source>
</evidence>
<keyword evidence="8" id="KW-0625">Polysaccharide transport</keyword>
<dbReference type="EMBL" id="SMBT01000004">
    <property type="protein sequence ID" value="TCU88020.1"/>
    <property type="molecule type" value="Genomic_DNA"/>
</dbReference>
<keyword evidence="13" id="KW-0998">Cell outer membrane</keyword>
<dbReference type="GO" id="GO:0015288">
    <property type="term" value="F:porin activity"/>
    <property type="evidence" value="ECO:0007669"/>
    <property type="project" value="UniProtKB-KW"/>
</dbReference>
<evidence type="ECO:0000313" key="19">
    <source>
        <dbReference type="EMBL" id="STR45521.1"/>
    </source>
</evidence>
<evidence type="ECO:0000313" key="21">
    <source>
        <dbReference type="Proteomes" id="UP000255108"/>
    </source>
</evidence>
<keyword evidence="10" id="KW-0626">Porin</keyword>
<proteinExistence type="inferred from homology"/>
<evidence type="ECO:0000256" key="5">
    <source>
        <dbReference type="ARBA" id="ARBA00022597"/>
    </source>
</evidence>
<dbReference type="InterPro" id="IPR049712">
    <property type="entry name" value="Poly_export"/>
</dbReference>
<dbReference type="PANTHER" id="PTHR33619">
    <property type="entry name" value="POLYSACCHARIDE EXPORT PROTEIN GFCE-RELATED"/>
    <property type="match status" value="1"/>
</dbReference>
<evidence type="ECO:0000256" key="9">
    <source>
        <dbReference type="ARBA" id="ARBA00023065"/>
    </source>
</evidence>
<protein>
    <submittedName>
        <fullName evidence="20">Polysaccharide export outer membrane protein</fullName>
    </submittedName>
    <submittedName>
        <fullName evidence="19">Polysialic acid transport protein kpsD</fullName>
    </submittedName>
</protein>
<evidence type="ECO:0000256" key="4">
    <source>
        <dbReference type="ARBA" id="ARBA00022452"/>
    </source>
</evidence>
<dbReference type="GO" id="GO:0046930">
    <property type="term" value="C:pore complex"/>
    <property type="evidence" value="ECO:0007669"/>
    <property type="project" value="UniProtKB-KW"/>
</dbReference>
<dbReference type="PANTHER" id="PTHR33619:SF3">
    <property type="entry name" value="POLYSACCHARIDE EXPORT PROTEIN GFCE-RELATED"/>
    <property type="match status" value="1"/>
</dbReference>
<reference evidence="19 21" key="1">
    <citation type="submission" date="2018-06" db="EMBL/GenBank/DDBJ databases">
        <authorList>
            <consortium name="Pathogen Informatics"/>
            <person name="Doyle S."/>
        </authorList>
    </citation>
    <scope>NUCLEOTIDE SEQUENCE [LARGE SCALE GENOMIC DNA]</scope>
    <source>
        <strain evidence="19 21">NCTC11159</strain>
    </source>
</reference>
<evidence type="ECO:0000256" key="1">
    <source>
        <dbReference type="ARBA" id="ARBA00004571"/>
    </source>
</evidence>
<feature type="domain" description="Polysaccharide export protein N-terminal" evidence="16">
    <location>
        <begin position="22"/>
        <end position="98"/>
    </location>
</feature>
<dbReference type="EMBL" id="UGHR01000004">
    <property type="protein sequence ID" value="STR45521.1"/>
    <property type="molecule type" value="Genomic_DNA"/>
</dbReference>
<evidence type="ECO:0000256" key="3">
    <source>
        <dbReference type="ARBA" id="ARBA00022448"/>
    </source>
</evidence>
<feature type="domain" description="Soluble ligand binding" evidence="17">
    <location>
        <begin position="187"/>
        <end position="240"/>
    </location>
</feature>
<dbReference type="AlphaFoldDB" id="A0A377SU20"/>
<dbReference type="Pfam" id="PF10531">
    <property type="entry name" value="SLBB"/>
    <property type="match status" value="1"/>
</dbReference>
<evidence type="ECO:0000259" key="18">
    <source>
        <dbReference type="Pfam" id="PF22461"/>
    </source>
</evidence>
<evidence type="ECO:0000256" key="14">
    <source>
        <dbReference type="ARBA" id="ARBA00023288"/>
    </source>
</evidence>
<dbReference type="Gene3D" id="3.10.560.10">
    <property type="entry name" value="Outer membrane lipoprotein wza domain like"/>
    <property type="match status" value="2"/>
</dbReference>
<keyword evidence="9" id="KW-0406">Ion transport</keyword>
<keyword evidence="22" id="KW-1185">Reference proteome</keyword>
<keyword evidence="11" id="KW-0472">Membrane</keyword>
<keyword evidence="6" id="KW-0812">Transmembrane</keyword>
<sequence>MKVTRVIVFVWGLFISFFAMAAPNAEYRLGPGDIVKISIYDHPDLSTELQLNDKGSVAFPLLGDIKLLGLQYTEAEALIAGNLKKGGFVNNPNVSVMISQYRSQRIAVIGEVNRAGRYALEGATGLVDLIAIAGGLNSNAGDNIVILRGSDRIEYSLSQSMKSSDETKRNMAVANGDVIYVPRAQQFYIYGEVNRPGAFRMEPKMTVMQGLALAGGFNPRASQRNLEIHRVDQLGAMTTIEAKLTDFLQENDTIFVQESLF</sequence>